<feature type="signal peptide" evidence="2">
    <location>
        <begin position="1"/>
        <end position="22"/>
    </location>
</feature>
<feature type="chain" id="PRO_5001719175" description="Oxidoreductase" evidence="2">
    <location>
        <begin position="23"/>
        <end position="307"/>
    </location>
</feature>
<protein>
    <recommendedName>
        <fullName evidence="5">Oxidoreductase</fullName>
    </recommendedName>
</protein>
<evidence type="ECO:0000256" key="1">
    <source>
        <dbReference type="SAM" id="MobiDB-lite"/>
    </source>
</evidence>
<accession>A0A077HR94</accession>
<dbReference type="HOGENOM" id="CLU_050994_0_0_11"/>
<dbReference type="STRING" id="401472.CUREI_07835"/>
<sequence length="307" mass="32068">MFRSLRTITAAAGLALTLTACSPSDDDPVAGVPAFPIDAPSVTLLNPGDNPQEVRYFPDGEWDTTVAVSSGVDQHVAKSGDSTAPEAPAGGDVDTTTLPLAAESTEAPAPEDGEEDADTRIDFTAGSGKHSNLDVGQDVAAAEGFHMSWRADDSGSISSLKLLAPDGAPERGLQQVETALLALVNNAVIFPDEPIGPGASWSVERRVAGDAATSRITTYTLVSRDGDRLTLDVAVEERPQRDSVAVDGQDVKVKSASTTSQGQLVVDLSRPLPVSGQSAWTTRLIYGGDEKARVVQDITRAVQYGVE</sequence>
<dbReference type="PROSITE" id="PS51257">
    <property type="entry name" value="PROKAR_LIPOPROTEIN"/>
    <property type="match status" value="1"/>
</dbReference>
<dbReference type="EMBL" id="CP009215">
    <property type="protein sequence ID" value="AIL97217.1"/>
    <property type="molecule type" value="Genomic_DNA"/>
</dbReference>
<dbReference type="KEGG" id="cuv:CUREI_07835"/>
<organism evidence="3 4">
    <name type="scientific">Corynebacterium ureicelerivorans</name>
    <dbReference type="NCBI Taxonomy" id="401472"/>
    <lineage>
        <taxon>Bacteria</taxon>
        <taxon>Bacillati</taxon>
        <taxon>Actinomycetota</taxon>
        <taxon>Actinomycetes</taxon>
        <taxon>Mycobacteriales</taxon>
        <taxon>Corynebacteriaceae</taxon>
        <taxon>Corynebacterium</taxon>
    </lineage>
</organism>
<evidence type="ECO:0008006" key="5">
    <source>
        <dbReference type="Google" id="ProtNLM"/>
    </source>
</evidence>
<keyword evidence="4" id="KW-1185">Reference proteome</keyword>
<dbReference type="Proteomes" id="UP000028939">
    <property type="component" value="Chromosome"/>
</dbReference>
<name>A0A077HR94_9CORY</name>
<dbReference type="OrthoDB" id="4566419at2"/>
<gene>
    <name evidence="3" type="ORF">CUREI_07835</name>
</gene>
<reference evidence="3 4" key="1">
    <citation type="submission" date="2014-08" db="EMBL/GenBank/DDBJ databases">
        <title>Complete genome sequence of Corynebacterium ureicelerivorans DSM 45051, a lipophilic and urea-splitting isolate from a blood culture of a septicaemia patient.</title>
        <authorList>
            <person name="Tippelt A."/>
            <person name="Albersmeier A."/>
            <person name="Brinkrolf K."/>
            <person name="Ruckert C."/>
            <person name="Tauch A."/>
        </authorList>
    </citation>
    <scope>NUCLEOTIDE SEQUENCE [LARGE SCALE GENOMIC DNA]</scope>
    <source>
        <strain evidence="3 4">IMMIB RIV-2301</strain>
    </source>
</reference>
<keyword evidence="2" id="KW-0732">Signal</keyword>
<evidence type="ECO:0000313" key="4">
    <source>
        <dbReference type="Proteomes" id="UP000028939"/>
    </source>
</evidence>
<feature type="region of interest" description="Disordered" evidence="1">
    <location>
        <begin position="73"/>
        <end position="96"/>
    </location>
</feature>
<evidence type="ECO:0000256" key="2">
    <source>
        <dbReference type="SAM" id="SignalP"/>
    </source>
</evidence>
<evidence type="ECO:0000313" key="3">
    <source>
        <dbReference type="EMBL" id="AIL97217.1"/>
    </source>
</evidence>
<dbReference type="RefSeq" id="WP_038612319.1">
    <property type="nucleotide sequence ID" value="NZ_CP009215.1"/>
</dbReference>
<dbReference type="AlphaFoldDB" id="A0A077HR94"/>
<proteinExistence type="predicted"/>